<sequence length="68" mass="7474">MSYWTAGIGRSHFCMLLPVLCTHRTAPATDPLGRRSQQYLCACVCVCVSSTVDPICTSAAFRRGHGRR</sequence>
<reference evidence="2" key="1">
    <citation type="submission" date="2018-01" db="EMBL/GenBank/DDBJ databases">
        <title>An insight into the sialome of Amazonian anophelines.</title>
        <authorList>
            <person name="Ribeiro J.M."/>
            <person name="Scarpassa V."/>
            <person name="Calvo E."/>
        </authorList>
    </citation>
    <scope>NUCLEOTIDE SEQUENCE</scope>
</reference>
<keyword evidence="1" id="KW-0732">Signal</keyword>
<proteinExistence type="predicted"/>
<dbReference type="AlphaFoldDB" id="A0A2M4D302"/>
<accession>A0A2M4D302</accession>
<feature type="signal peptide" evidence="1">
    <location>
        <begin position="1"/>
        <end position="27"/>
    </location>
</feature>
<feature type="chain" id="PRO_5014811597" evidence="1">
    <location>
        <begin position="28"/>
        <end position="68"/>
    </location>
</feature>
<organism evidence="2">
    <name type="scientific">Anopheles darlingi</name>
    <name type="common">Mosquito</name>
    <dbReference type="NCBI Taxonomy" id="43151"/>
    <lineage>
        <taxon>Eukaryota</taxon>
        <taxon>Metazoa</taxon>
        <taxon>Ecdysozoa</taxon>
        <taxon>Arthropoda</taxon>
        <taxon>Hexapoda</taxon>
        <taxon>Insecta</taxon>
        <taxon>Pterygota</taxon>
        <taxon>Neoptera</taxon>
        <taxon>Endopterygota</taxon>
        <taxon>Diptera</taxon>
        <taxon>Nematocera</taxon>
        <taxon>Culicoidea</taxon>
        <taxon>Culicidae</taxon>
        <taxon>Anophelinae</taxon>
        <taxon>Anopheles</taxon>
    </lineage>
</organism>
<evidence type="ECO:0000256" key="1">
    <source>
        <dbReference type="SAM" id="SignalP"/>
    </source>
</evidence>
<dbReference type="EMBL" id="GGFL01007749">
    <property type="protein sequence ID" value="MBW71927.1"/>
    <property type="molecule type" value="Transcribed_RNA"/>
</dbReference>
<evidence type="ECO:0000313" key="2">
    <source>
        <dbReference type="EMBL" id="MBW71927.1"/>
    </source>
</evidence>
<name>A0A2M4D302_ANODA</name>
<protein>
    <submittedName>
        <fullName evidence="2">Putative secreted protein</fullName>
    </submittedName>
</protein>